<name>A0A379DGI2_9PORP</name>
<dbReference type="PANTHER" id="PTHR33602">
    <property type="entry name" value="REGULATORY PROTEIN RECX FAMILY PROTEIN"/>
    <property type="match status" value="1"/>
</dbReference>
<dbReference type="Gene3D" id="1.10.10.10">
    <property type="entry name" value="Winged helix-like DNA-binding domain superfamily/Winged helix DNA-binding domain"/>
    <property type="match status" value="1"/>
</dbReference>
<evidence type="ECO:0000256" key="2">
    <source>
        <dbReference type="ARBA" id="ARBA00009695"/>
    </source>
</evidence>
<sequence length="163" mass="19301">MNKEKKSLTFDRLRDKAEVYCMRAEHCSMQVSNLLKRHGATHEQTVQIIEGLKKEGFIDESRFSEAFARDKHRFNGWGKERIRLELKARHIAEADIVRALELLTEQFDMQSAVEELLMKKYRSLKDFSFGSAYPKLMRYGLYRGYSYELVDKVARELLKDNRE</sequence>
<dbReference type="InterPro" id="IPR036388">
    <property type="entry name" value="WH-like_DNA-bd_sf"/>
</dbReference>
<dbReference type="InterPro" id="IPR053924">
    <property type="entry name" value="RecX_HTH_2nd"/>
</dbReference>
<dbReference type="EMBL" id="UGTI01000001">
    <property type="protein sequence ID" value="SUB77508.1"/>
    <property type="molecule type" value="Genomic_DNA"/>
</dbReference>
<feature type="domain" description="RecX second three-helical" evidence="6">
    <location>
        <begin position="59"/>
        <end position="100"/>
    </location>
</feature>
<feature type="domain" description="RecX third three-helical" evidence="7">
    <location>
        <begin position="111"/>
        <end position="153"/>
    </location>
</feature>
<accession>A0A379DGI2</accession>
<evidence type="ECO:0000256" key="5">
    <source>
        <dbReference type="HAMAP-Rule" id="MF_01114"/>
    </source>
</evidence>
<dbReference type="InterPro" id="IPR003783">
    <property type="entry name" value="Regulatory_RecX"/>
</dbReference>
<comment type="similarity">
    <text evidence="2 5">Belongs to the RecX family.</text>
</comment>
<dbReference type="InterPro" id="IPR053925">
    <property type="entry name" value="RecX_HTH_3rd"/>
</dbReference>
<organism evidence="8 9">
    <name type="scientific">Porphyromonas macacae</name>
    <dbReference type="NCBI Taxonomy" id="28115"/>
    <lineage>
        <taxon>Bacteria</taxon>
        <taxon>Pseudomonadati</taxon>
        <taxon>Bacteroidota</taxon>
        <taxon>Bacteroidia</taxon>
        <taxon>Bacteroidales</taxon>
        <taxon>Porphyromonadaceae</taxon>
        <taxon>Porphyromonas</taxon>
    </lineage>
</organism>
<gene>
    <name evidence="5" type="primary">recX</name>
    <name evidence="8" type="ORF">NCTC13100_00633</name>
</gene>
<dbReference type="PANTHER" id="PTHR33602:SF1">
    <property type="entry name" value="REGULATORY PROTEIN RECX FAMILY PROTEIN"/>
    <property type="match status" value="1"/>
</dbReference>
<evidence type="ECO:0000313" key="8">
    <source>
        <dbReference type="EMBL" id="SUB77508.1"/>
    </source>
</evidence>
<protein>
    <recommendedName>
        <fullName evidence="3 5">Regulatory protein RecX</fullName>
    </recommendedName>
</protein>
<evidence type="ECO:0000256" key="4">
    <source>
        <dbReference type="ARBA" id="ARBA00022490"/>
    </source>
</evidence>
<dbReference type="Pfam" id="PF21981">
    <property type="entry name" value="RecX_HTH3"/>
    <property type="match status" value="1"/>
</dbReference>
<keyword evidence="4 5" id="KW-0963">Cytoplasm</keyword>
<evidence type="ECO:0000256" key="3">
    <source>
        <dbReference type="ARBA" id="ARBA00018111"/>
    </source>
</evidence>
<comment type="subcellular location">
    <subcellularLocation>
        <location evidence="1 5">Cytoplasm</location>
    </subcellularLocation>
</comment>
<evidence type="ECO:0000259" key="7">
    <source>
        <dbReference type="Pfam" id="PF21981"/>
    </source>
</evidence>
<proteinExistence type="inferred from homology"/>
<evidence type="ECO:0000313" key="9">
    <source>
        <dbReference type="Proteomes" id="UP000254263"/>
    </source>
</evidence>
<dbReference type="AlphaFoldDB" id="A0A379DGI2"/>
<dbReference type="HAMAP" id="MF_01114">
    <property type="entry name" value="RecX"/>
    <property type="match status" value="1"/>
</dbReference>
<comment type="function">
    <text evidence="5">Modulates RecA activity.</text>
</comment>
<dbReference type="GO" id="GO:0006282">
    <property type="term" value="P:regulation of DNA repair"/>
    <property type="evidence" value="ECO:0007669"/>
    <property type="project" value="UniProtKB-UniRule"/>
</dbReference>
<dbReference type="RefSeq" id="WP_018360070.1">
    <property type="nucleotide sequence ID" value="NZ_UGTI01000001.1"/>
</dbReference>
<evidence type="ECO:0000256" key="1">
    <source>
        <dbReference type="ARBA" id="ARBA00004496"/>
    </source>
</evidence>
<reference evidence="8 9" key="1">
    <citation type="submission" date="2018-06" db="EMBL/GenBank/DDBJ databases">
        <authorList>
            <consortium name="Pathogen Informatics"/>
            <person name="Doyle S."/>
        </authorList>
    </citation>
    <scope>NUCLEOTIDE SEQUENCE [LARGE SCALE GENOMIC DNA]</scope>
    <source>
        <strain evidence="8 9">NCTC13100</strain>
    </source>
</reference>
<dbReference type="GO" id="GO:0005737">
    <property type="term" value="C:cytoplasm"/>
    <property type="evidence" value="ECO:0007669"/>
    <property type="project" value="UniProtKB-SubCell"/>
</dbReference>
<dbReference type="Proteomes" id="UP000254263">
    <property type="component" value="Unassembled WGS sequence"/>
</dbReference>
<evidence type="ECO:0000259" key="6">
    <source>
        <dbReference type="Pfam" id="PF02631"/>
    </source>
</evidence>
<dbReference type="Pfam" id="PF02631">
    <property type="entry name" value="RecX_HTH2"/>
    <property type="match status" value="1"/>
</dbReference>